<keyword evidence="1" id="KW-1133">Transmembrane helix</keyword>
<reference evidence="2 3" key="1">
    <citation type="submission" date="2025-05" db="UniProtKB">
        <authorList>
            <consortium name="RefSeq"/>
        </authorList>
    </citation>
    <scope>NUCLEOTIDE SEQUENCE [LARGE SCALE GENOMIC DNA]</scope>
    <source>
        <tissue evidence="3 4">Whole body</tissue>
    </source>
</reference>
<sequence length="271" mass="31266">MAKVQNWKQEAPANFYACCTASLKEGNESPEIFRRCWSRRISPLYWRVPIFLWTVIIISWSTIYFWGPREKFLLYMTHWGLILIFLESLFGIIVVVNKNPESLSDSAKGMPWIVKTYWVLYNITVPVAFLITLFYWAVLRGPGKKINYAPNPILDIMLHGVNSGLMFVELVFSTHPSRLLHIMQPLYFALAYLLFSVAYFIAGGLDPWGNAFIYPVIDWSKPLQTLVVVTLTALFLALMHIITVVVASARDFIIRKYFIDKNGEYNDGFEA</sequence>
<feature type="transmembrane region" description="Helical" evidence="1">
    <location>
        <begin position="44"/>
        <end position="66"/>
    </location>
</feature>
<dbReference type="GeneID" id="113401991"/>
<dbReference type="Proteomes" id="UP001652626">
    <property type="component" value="Chromosome 2"/>
</dbReference>
<evidence type="ECO:0000313" key="4">
    <source>
        <dbReference type="RefSeq" id="XP_064076689.1"/>
    </source>
</evidence>
<feature type="transmembrane region" description="Helical" evidence="1">
    <location>
        <begin position="225"/>
        <end position="247"/>
    </location>
</feature>
<dbReference type="PANTHER" id="PTHR12242">
    <property type="entry name" value="OS02G0130600 PROTEIN-RELATED"/>
    <property type="match status" value="1"/>
</dbReference>
<feature type="transmembrane region" description="Helical" evidence="1">
    <location>
        <begin position="117"/>
        <end position="136"/>
    </location>
</feature>
<evidence type="ECO:0000313" key="3">
    <source>
        <dbReference type="RefSeq" id="XP_064076670.1"/>
    </source>
</evidence>
<protein>
    <submittedName>
        <fullName evidence="3 4">Protein rolling stone-like</fullName>
    </submittedName>
</protein>
<accession>A0ABM4AZG0</accession>
<dbReference type="RefSeq" id="XP_064076670.1">
    <property type="nucleotide sequence ID" value="XM_064220600.1"/>
</dbReference>
<feature type="transmembrane region" description="Helical" evidence="1">
    <location>
        <begin position="186"/>
        <end position="205"/>
    </location>
</feature>
<evidence type="ECO:0000256" key="1">
    <source>
        <dbReference type="SAM" id="Phobius"/>
    </source>
</evidence>
<feature type="transmembrane region" description="Helical" evidence="1">
    <location>
        <begin position="156"/>
        <end position="174"/>
    </location>
</feature>
<evidence type="ECO:0000313" key="2">
    <source>
        <dbReference type="Proteomes" id="UP001652626"/>
    </source>
</evidence>
<dbReference type="Pfam" id="PF21534">
    <property type="entry name" value="Rost"/>
    <property type="match status" value="1"/>
</dbReference>
<name>A0ABM4AZG0_VANTA</name>
<dbReference type="InterPro" id="IPR049352">
    <property type="entry name" value="Rost"/>
</dbReference>
<proteinExistence type="predicted"/>
<feature type="transmembrane region" description="Helical" evidence="1">
    <location>
        <begin position="72"/>
        <end position="96"/>
    </location>
</feature>
<keyword evidence="2" id="KW-1185">Reference proteome</keyword>
<keyword evidence="1" id="KW-0472">Membrane</keyword>
<gene>
    <name evidence="3 4" type="primary">LOC113401991</name>
</gene>
<dbReference type="RefSeq" id="XP_064076689.1">
    <property type="nucleotide sequence ID" value="XM_064220619.1"/>
</dbReference>
<organism evidence="2 4">
    <name type="scientific">Vanessa tameamea</name>
    <name type="common">Kamehameha butterfly</name>
    <dbReference type="NCBI Taxonomy" id="334116"/>
    <lineage>
        <taxon>Eukaryota</taxon>
        <taxon>Metazoa</taxon>
        <taxon>Ecdysozoa</taxon>
        <taxon>Arthropoda</taxon>
        <taxon>Hexapoda</taxon>
        <taxon>Insecta</taxon>
        <taxon>Pterygota</taxon>
        <taxon>Neoptera</taxon>
        <taxon>Endopterygota</taxon>
        <taxon>Lepidoptera</taxon>
        <taxon>Glossata</taxon>
        <taxon>Ditrysia</taxon>
        <taxon>Papilionoidea</taxon>
        <taxon>Nymphalidae</taxon>
        <taxon>Nymphalinae</taxon>
        <taxon>Vanessa</taxon>
    </lineage>
</organism>
<dbReference type="PANTHER" id="PTHR12242:SF1">
    <property type="entry name" value="MYND-TYPE DOMAIN-CONTAINING PROTEIN"/>
    <property type="match status" value="1"/>
</dbReference>
<keyword evidence="1" id="KW-0812">Transmembrane</keyword>